<dbReference type="AlphaFoldDB" id="A0A7J9HHJ1"/>
<accession>A0A7J9HHJ1</accession>
<evidence type="ECO:0000313" key="2">
    <source>
        <dbReference type="Proteomes" id="UP000593560"/>
    </source>
</evidence>
<gene>
    <name evidence="1" type="ORF">Gohar_024940</name>
</gene>
<name>A0A7J9HHJ1_9ROSI</name>
<dbReference type="EMBL" id="JABFAD010000009">
    <property type="protein sequence ID" value="MBA0809271.1"/>
    <property type="molecule type" value="Genomic_DNA"/>
</dbReference>
<dbReference type="Proteomes" id="UP000593560">
    <property type="component" value="Unassembled WGS sequence"/>
</dbReference>
<keyword evidence="2" id="KW-1185">Reference proteome</keyword>
<protein>
    <submittedName>
        <fullName evidence="1">Uncharacterized protein</fullName>
    </submittedName>
</protein>
<evidence type="ECO:0000313" key="1">
    <source>
        <dbReference type="EMBL" id="MBA0809271.1"/>
    </source>
</evidence>
<proteinExistence type="predicted"/>
<feature type="non-terminal residue" evidence="1">
    <location>
        <position position="28"/>
    </location>
</feature>
<reference evidence="1 2" key="1">
    <citation type="journal article" date="2019" name="Genome Biol. Evol.">
        <title>Insights into the evolution of the New World diploid cottons (Gossypium, subgenus Houzingenia) based on genome sequencing.</title>
        <authorList>
            <person name="Grover C.E."/>
            <person name="Arick M.A. 2nd"/>
            <person name="Thrash A."/>
            <person name="Conover J.L."/>
            <person name="Sanders W.S."/>
            <person name="Peterson D.G."/>
            <person name="Frelichowski J.E."/>
            <person name="Scheffler J.A."/>
            <person name="Scheffler B.E."/>
            <person name="Wendel J.F."/>
        </authorList>
    </citation>
    <scope>NUCLEOTIDE SEQUENCE [LARGE SCALE GENOMIC DNA]</scope>
    <source>
        <strain evidence="1">0</strain>
        <tissue evidence="1">Leaf</tissue>
    </source>
</reference>
<organism evidence="1 2">
    <name type="scientific">Gossypium harknessii</name>
    <dbReference type="NCBI Taxonomy" id="34285"/>
    <lineage>
        <taxon>Eukaryota</taxon>
        <taxon>Viridiplantae</taxon>
        <taxon>Streptophyta</taxon>
        <taxon>Embryophyta</taxon>
        <taxon>Tracheophyta</taxon>
        <taxon>Spermatophyta</taxon>
        <taxon>Magnoliopsida</taxon>
        <taxon>eudicotyledons</taxon>
        <taxon>Gunneridae</taxon>
        <taxon>Pentapetalae</taxon>
        <taxon>rosids</taxon>
        <taxon>malvids</taxon>
        <taxon>Malvales</taxon>
        <taxon>Malvaceae</taxon>
        <taxon>Malvoideae</taxon>
        <taxon>Gossypium</taxon>
    </lineage>
</organism>
<comment type="caution">
    <text evidence="1">The sequence shown here is derived from an EMBL/GenBank/DDBJ whole genome shotgun (WGS) entry which is preliminary data.</text>
</comment>
<sequence length="28" mass="3048">MSTSAVEASGEKVKAMSDKRLTEIFCDI</sequence>